<reference evidence="2 3" key="1">
    <citation type="journal article" date="2017" name="DNA Res.">
        <title>Complete genome sequence and expression profile of the commercial lytic enzyme producer Lysobacter enzymogenes M497-1.</title>
        <authorList>
            <person name="Takami H."/>
            <person name="Toyoda A."/>
            <person name="Uchiyama I."/>
            <person name="Itoh T."/>
            <person name="Takaki Y."/>
            <person name="Arai W."/>
            <person name="Nishi S."/>
            <person name="Kawai M."/>
            <person name="Shinya K."/>
            <person name="Ikeda H."/>
        </authorList>
    </citation>
    <scope>NUCLEOTIDE SEQUENCE [LARGE SCALE GENOMIC DNA]</scope>
    <source>
        <strain evidence="2 3">M497-1</strain>
    </source>
</reference>
<accession>A0AAU9AQY1</accession>
<dbReference type="InterPro" id="IPR036388">
    <property type="entry name" value="WH-like_DNA-bd_sf"/>
</dbReference>
<protein>
    <submittedName>
        <fullName evidence="2">Sugar-specific transcriptional regulator TrmB family</fullName>
    </submittedName>
</protein>
<dbReference type="RefSeq" id="WP_096381229.1">
    <property type="nucleotide sequence ID" value="NZ_AP014940.1"/>
</dbReference>
<proteinExistence type="predicted"/>
<dbReference type="CDD" id="cd00090">
    <property type="entry name" value="HTH_ARSR"/>
    <property type="match status" value="1"/>
</dbReference>
<organism evidence="2 3">
    <name type="scientific">Lysobacter enzymogenes</name>
    <dbReference type="NCBI Taxonomy" id="69"/>
    <lineage>
        <taxon>Bacteria</taxon>
        <taxon>Pseudomonadati</taxon>
        <taxon>Pseudomonadota</taxon>
        <taxon>Gammaproteobacteria</taxon>
        <taxon>Lysobacterales</taxon>
        <taxon>Lysobacteraceae</taxon>
        <taxon>Lysobacter</taxon>
    </lineage>
</organism>
<gene>
    <name evidence="2" type="ORF">LEN_4385</name>
</gene>
<dbReference type="Proteomes" id="UP000218824">
    <property type="component" value="Chromosome"/>
</dbReference>
<dbReference type="EMBL" id="AP014940">
    <property type="protein sequence ID" value="BAV99872.1"/>
    <property type="molecule type" value="Genomic_DNA"/>
</dbReference>
<dbReference type="KEGG" id="lem:LEN_4385"/>
<dbReference type="Gene3D" id="1.10.10.10">
    <property type="entry name" value="Winged helix-like DNA-binding domain superfamily/Winged helix DNA-binding domain"/>
    <property type="match status" value="1"/>
</dbReference>
<dbReference type="InterPro" id="IPR011991">
    <property type="entry name" value="ArsR-like_HTH"/>
</dbReference>
<dbReference type="GO" id="GO:0003700">
    <property type="term" value="F:DNA-binding transcription factor activity"/>
    <property type="evidence" value="ECO:0007669"/>
    <property type="project" value="InterPro"/>
</dbReference>
<feature type="domain" description="HTH arsR-type" evidence="1">
    <location>
        <begin position="13"/>
        <end position="120"/>
    </location>
</feature>
<dbReference type="SUPFAM" id="SSF46785">
    <property type="entry name" value="Winged helix' DNA-binding domain"/>
    <property type="match status" value="1"/>
</dbReference>
<evidence type="ECO:0000313" key="2">
    <source>
        <dbReference type="EMBL" id="BAV99872.1"/>
    </source>
</evidence>
<dbReference type="InterPro" id="IPR001845">
    <property type="entry name" value="HTH_ArsR_DNA-bd_dom"/>
</dbReference>
<dbReference type="AlphaFoldDB" id="A0AAU9AQY1"/>
<dbReference type="InterPro" id="IPR036390">
    <property type="entry name" value="WH_DNA-bd_sf"/>
</dbReference>
<dbReference type="Pfam" id="PF12840">
    <property type="entry name" value="HTH_20"/>
    <property type="match status" value="1"/>
</dbReference>
<dbReference type="GeneID" id="83066174"/>
<name>A0AAU9AQY1_LYSEN</name>
<dbReference type="SMART" id="SM00418">
    <property type="entry name" value="HTH_ARSR"/>
    <property type="match status" value="1"/>
</dbReference>
<evidence type="ECO:0000313" key="3">
    <source>
        <dbReference type="Proteomes" id="UP000218824"/>
    </source>
</evidence>
<evidence type="ECO:0000259" key="1">
    <source>
        <dbReference type="SMART" id="SM00418"/>
    </source>
</evidence>
<sequence>MTAAKARLELSVEQLEAIASPVRLAIVQRLDADGAATAKELAQRLGRPVTALYHHLELLQRCGLLRVVESRKGERRPEAVYACVSARLSSARAARSDSGRRTLAKTAARAAGATLRAFSAACERAAARLDGRRRNTVVRHFAVRADAARLERINALIDELDAVAGASGERGEDLLLTVVMAPLPTRPEG</sequence>